<dbReference type="OrthoDB" id="2506833at2759"/>
<feature type="domain" description="Integrase catalytic" evidence="3">
    <location>
        <begin position="493"/>
        <end position="658"/>
    </location>
</feature>
<gene>
    <name evidence="4" type="ORF">O181_080106</name>
</gene>
<dbReference type="InterPro" id="IPR001584">
    <property type="entry name" value="Integrase_cat-core"/>
</dbReference>
<evidence type="ECO:0000256" key="2">
    <source>
        <dbReference type="SAM" id="MobiDB-lite"/>
    </source>
</evidence>
<feature type="region of interest" description="Disordered" evidence="2">
    <location>
        <begin position="213"/>
        <end position="260"/>
    </location>
</feature>
<dbReference type="PANTHER" id="PTHR11439">
    <property type="entry name" value="GAG-POL-RELATED RETROTRANSPOSON"/>
    <property type="match status" value="1"/>
</dbReference>
<dbReference type="PANTHER" id="PTHR11439:SF483">
    <property type="entry name" value="PEPTIDE SYNTHASE GLIP-LIKE, PUTATIVE (AFU_ORTHOLOGUE AFUA_3G12920)-RELATED"/>
    <property type="match status" value="1"/>
</dbReference>
<dbReference type="GO" id="GO:0005634">
    <property type="term" value="C:nucleus"/>
    <property type="evidence" value="ECO:0007669"/>
    <property type="project" value="UniProtKB-ARBA"/>
</dbReference>
<dbReference type="EMBL" id="AVOT02045052">
    <property type="protein sequence ID" value="MBW0540391.1"/>
    <property type="molecule type" value="Genomic_DNA"/>
</dbReference>
<dbReference type="SUPFAM" id="SSF56672">
    <property type="entry name" value="DNA/RNA polymerases"/>
    <property type="match status" value="1"/>
</dbReference>
<dbReference type="InterPro" id="IPR043502">
    <property type="entry name" value="DNA/RNA_pol_sf"/>
</dbReference>
<dbReference type="SUPFAM" id="SSF53098">
    <property type="entry name" value="Ribonuclease H-like"/>
    <property type="match status" value="1"/>
</dbReference>
<dbReference type="CDD" id="cd09272">
    <property type="entry name" value="RNase_HI_RT_Ty1"/>
    <property type="match status" value="1"/>
</dbReference>
<sequence length="1360" mass="154221">MSNPIQSTGDHNSSDDEGYRTKIIILTRENWVQWSCQLENFLAGKGHESLLSPPTDTDKVSLKFKKRNSSALALLWTCVAPELHGILLAHRGSFYDSWIALGKSCGKNSIVIMCETLFKLMSIQYEPGTSLEKHIDSFQKTYASYESLTQGSEDTMVISTTIAAAFFIRSLSQDRDLSGLIQTLYDIKPFDLNSVLNRVAVEHCRRGMPQDQALLLDKQNPNDQSKPPNRTGNRGKGKAPTRGRNKTKANSNQKKEEDSLKRLEKLEKIVAKFELSAKNPDINVVAEHSKEPSENVQQSDSDAYVLEDEVLSIGSGEYDKIYLDSGAGRSVVNSLGYLTQIVKVNKKINTYAEPVDISHQGTLVFRGIHISPVYYAPKGKVNLLSVSQLMDHGLKPMFKGGSFLIMKHKSIIATFSRLGNLFAARIDRQSVFSIDYSPLFKDWHTILGHPSDMYIKKLIDDKILTGAFTSSNECQVCLHAKIKKSPHSRHLPVTHSPFEKLHVDTLEISPPSRQGFRYILVIVDDFTRFNRIFLMTQKSKAEGYISSFINEIKNKLDITPGYIHTDRGGEFDSNTFRQLLLTKGISLERGPPHSPQTNGVAEHFNQNLLVKIRCLLAQSNIPISYWDEAALHASLLQNLLPHRYLQYRSPNDVLSECQATIQPIYDLRKLVPFGIKVVARNENPTSKVNVTGRAMRALTFEPFSDALRVFDPSTGKVRITRDYAQLKSETSVSLRKDPLSLPLMANQLLPRVATLPVLKDQTSGIDVPNSDQQVINESLPQAEDHSPSSQLPVTTRKPRYDYVPHYDTAPHNISSDLNVQNILNGEKRQRCPPDRLMLADVITYNQALSNPNEEKAWQAAMKQEYDSLMNHNTGDLVPYPTNGSKVIGGMWRLTRKRNEFGEVYRFKARWVVLGNHQEHMLHYYDTWASVGRNETFKLMLILVVNQEYIPYQFDIETAFLHGEMDAVVYVKQVKGFEVPGKEGWVWRLNKSLYGTKQAPRMWQLKLVQVLRDLGMTSTRADDSLYSNTEKTMFLHVHVDDGFLIGKSEKEILCFLKLLYAKLKLKYQRNPTQHLGYHLMWLPDGSVQLSQRDLIVRLLKDTDMENSRSVKSPCNLNLIRELETVDEPINVTAFQQAIGSLNYLAQHTRPDILFTVNSLSRYATHPTDKHWVALKHLLRYLKGSLDLCLHYFNNNDEEGLVGWADADYANDRSDRKSISGNIVTYHGNPVSWTSKKQSVVAQSTTEAEFISMNLCAKQLRWMTYLLADLGQETTKPTVCNDNSGAVTISNQASLNHNTKHIEIRYQYVRDMVVKKLIKLKQVGTADMIADVLTKPMGIKKTQDVFRQLHLKNQGGVLRCKE</sequence>
<dbReference type="Pfam" id="PF00665">
    <property type="entry name" value="rve"/>
    <property type="match status" value="1"/>
</dbReference>
<reference evidence="4" key="1">
    <citation type="submission" date="2021-03" db="EMBL/GenBank/DDBJ databases">
        <title>Draft genome sequence of rust myrtle Austropuccinia psidii MF-1, a brazilian biotype.</title>
        <authorList>
            <person name="Quecine M.C."/>
            <person name="Pachon D.M.R."/>
            <person name="Bonatelli M.L."/>
            <person name="Correr F.H."/>
            <person name="Franceschini L.M."/>
            <person name="Leite T.F."/>
            <person name="Margarido G.R.A."/>
            <person name="Almeida C.A."/>
            <person name="Ferrarezi J.A."/>
            <person name="Labate C.A."/>
        </authorList>
    </citation>
    <scope>NUCLEOTIDE SEQUENCE</scope>
    <source>
        <strain evidence="4">MF-1</strain>
    </source>
</reference>
<feature type="compositionally biased region" description="Basic residues" evidence="2">
    <location>
        <begin position="233"/>
        <end position="247"/>
    </location>
</feature>
<evidence type="ECO:0000259" key="3">
    <source>
        <dbReference type="PROSITE" id="PS50994"/>
    </source>
</evidence>
<dbReference type="Pfam" id="PF07727">
    <property type="entry name" value="RVT_2"/>
    <property type="match status" value="1"/>
</dbReference>
<accession>A0A9Q3FHK5</accession>
<keyword evidence="1" id="KW-0694">RNA-binding</keyword>
<comment type="caution">
    <text evidence="4">The sequence shown here is derived from an EMBL/GenBank/DDBJ whole genome shotgun (WGS) entry which is preliminary data.</text>
</comment>
<proteinExistence type="predicted"/>
<organism evidence="4 5">
    <name type="scientific">Austropuccinia psidii MF-1</name>
    <dbReference type="NCBI Taxonomy" id="1389203"/>
    <lineage>
        <taxon>Eukaryota</taxon>
        <taxon>Fungi</taxon>
        <taxon>Dikarya</taxon>
        <taxon>Basidiomycota</taxon>
        <taxon>Pucciniomycotina</taxon>
        <taxon>Pucciniomycetes</taxon>
        <taxon>Pucciniales</taxon>
        <taxon>Sphaerophragmiaceae</taxon>
        <taxon>Austropuccinia</taxon>
    </lineage>
</organism>
<name>A0A9Q3FHK5_9BASI</name>
<dbReference type="PROSITE" id="PS50994">
    <property type="entry name" value="INTEGRASE"/>
    <property type="match status" value="1"/>
</dbReference>
<dbReference type="GO" id="GO:0003723">
    <property type="term" value="F:RNA binding"/>
    <property type="evidence" value="ECO:0007669"/>
    <property type="project" value="UniProtKB-KW"/>
</dbReference>
<dbReference type="InterPro" id="IPR036397">
    <property type="entry name" value="RNaseH_sf"/>
</dbReference>
<dbReference type="InterPro" id="IPR013103">
    <property type="entry name" value="RVT_2"/>
</dbReference>
<evidence type="ECO:0000256" key="1">
    <source>
        <dbReference type="ARBA" id="ARBA00022884"/>
    </source>
</evidence>
<evidence type="ECO:0000313" key="4">
    <source>
        <dbReference type="EMBL" id="MBW0540391.1"/>
    </source>
</evidence>
<keyword evidence="5" id="KW-1185">Reference proteome</keyword>
<feature type="compositionally biased region" description="Polar residues" evidence="2">
    <location>
        <begin position="219"/>
        <end position="232"/>
    </location>
</feature>
<evidence type="ECO:0000313" key="5">
    <source>
        <dbReference type="Proteomes" id="UP000765509"/>
    </source>
</evidence>
<dbReference type="Proteomes" id="UP000765509">
    <property type="component" value="Unassembled WGS sequence"/>
</dbReference>
<protein>
    <recommendedName>
        <fullName evidence="3">Integrase catalytic domain-containing protein</fullName>
    </recommendedName>
</protein>
<dbReference type="Gene3D" id="3.30.420.10">
    <property type="entry name" value="Ribonuclease H-like superfamily/Ribonuclease H"/>
    <property type="match status" value="1"/>
</dbReference>
<dbReference type="GO" id="GO:0015074">
    <property type="term" value="P:DNA integration"/>
    <property type="evidence" value="ECO:0007669"/>
    <property type="project" value="InterPro"/>
</dbReference>
<dbReference type="InterPro" id="IPR012337">
    <property type="entry name" value="RNaseH-like_sf"/>
</dbReference>